<dbReference type="RefSeq" id="WP_304987220.1">
    <property type="nucleotide sequence ID" value="NZ_BAAACR010000005.1"/>
</dbReference>
<evidence type="ECO:0000313" key="9">
    <source>
        <dbReference type="Proteomes" id="UP001500399"/>
    </source>
</evidence>
<evidence type="ECO:0000256" key="3">
    <source>
        <dbReference type="ARBA" id="ARBA00022692"/>
    </source>
</evidence>
<accession>A0ABN0SZS8</accession>
<evidence type="ECO:0000256" key="2">
    <source>
        <dbReference type="ARBA" id="ARBA00010265"/>
    </source>
</evidence>
<feature type="transmembrane region" description="Helical" evidence="7">
    <location>
        <begin position="67"/>
        <end position="86"/>
    </location>
</feature>
<evidence type="ECO:0000256" key="1">
    <source>
        <dbReference type="ARBA" id="ARBA00004167"/>
    </source>
</evidence>
<comment type="similarity">
    <text evidence="2">Belongs to the TrbI/VirB10 family.</text>
</comment>
<organism evidence="8 9">
    <name type="scientific">Selenomonas dianae</name>
    <dbReference type="NCBI Taxonomy" id="135079"/>
    <lineage>
        <taxon>Bacteria</taxon>
        <taxon>Bacillati</taxon>
        <taxon>Bacillota</taxon>
        <taxon>Negativicutes</taxon>
        <taxon>Selenomonadales</taxon>
        <taxon>Selenomonadaceae</taxon>
        <taxon>Selenomonas</taxon>
    </lineage>
</organism>
<protein>
    <recommendedName>
        <fullName evidence="10">Conjugation TrbI family protein</fullName>
    </recommendedName>
</protein>
<feature type="region of interest" description="Disordered" evidence="6">
    <location>
        <begin position="91"/>
        <end position="170"/>
    </location>
</feature>
<dbReference type="Gene3D" id="2.40.128.260">
    <property type="entry name" value="Type IV secretion system, VirB10/TraB/TrbI"/>
    <property type="match status" value="1"/>
</dbReference>
<evidence type="ECO:0000256" key="5">
    <source>
        <dbReference type="ARBA" id="ARBA00023136"/>
    </source>
</evidence>
<dbReference type="InterPro" id="IPR005498">
    <property type="entry name" value="T4SS_VirB10/TraB/TrbI"/>
</dbReference>
<feature type="compositionally biased region" description="Polar residues" evidence="6">
    <location>
        <begin position="99"/>
        <end position="109"/>
    </location>
</feature>
<feature type="region of interest" description="Disordered" evidence="6">
    <location>
        <begin position="18"/>
        <end position="53"/>
    </location>
</feature>
<dbReference type="Pfam" id="PF03743">
    <property type="entry name" value="TrbI"/>
    <property type="match status" value="1"/>
</dbReference>
<keyword evidence="9" id="KW-1185">Reference proteome</keyword>
<evidence type="ECO:0008006" key="10">
    <source>
        <dbReference type="Google" id="ProtNLM"/>
    </source>
</evidence>
<comment type="subcellular location">
    <subcellularLocation>
        <location evidence="1">Membrane</location>
        <topology evidence="1">Single-pass membrane protein</topology>
    </subcellularLocation>
</comment>
<evidence type="ECO:0000256" key="7">
    <source>
        <dbReference type="SAM" id="Phobius"/>
    </source>
</evidence>
<feature type="compositionally biased region" description="Basic and acidic residues" evidence="6">
    <location>
        <begin position="149"/>
        <end position="161"/>
    </location>
</feature>
<keyword evidence="4 7" id="KW-1133">Transmembrane helix</keyword>
<sequence>MANMGSITKFIQAFKTHFNRNRSRTTDEDEAQESPKELEGDASDQNPGDVRMNSGVHKRVYGVRRKIVGFTVIGLLLAFTMSYVFFQDDPGSKAPRRPNGSSVQETKTPSHAGETAAKDELSYRDLRALDQRNQGARVAAAQPMDSDDDPHVATRVNRGDPDASPQTYSVAASPGGGVYSAPVSTPVPAPVASAANAALAAEKRAADELEKRFASAIDFALGRSGNSNAGGEAAVAGAAAQPSGEASVIPVSNTLQTANLSLTSGSPYVVQAGTLIPAMLFTGIDTAVPGQVTAQVSADVYDSLTRSNLLIPAGSRLLGTYKSDGSATNGRVNVVFSTLILPNGNAFDIGTSMVAVDGGGYSGIVGKVHRHTSRVIGAGMISSAIAALGSLASGNTSARDTYTGGQIAMQGALANLISTTSNMMSQGANVQPNITVEPGHTFQVYVVQPVAFGTP</sequence>
<evidence type="ECO:0000313" key="8">
    <source>
        <dbReference type="EMBL" id="GAA0207676.1"/>
    </source>
</evidence>
<dbReference type="InterPro" id="IPR042217">
    <property type="entry name" value="T4SS_VirB10/TrbI"/>
</dbReference>
<feature type="compositionally biased region" description="Basic and acidic residues" evidence="6">
    <location>
        <begin position="116"/>
        <end position="130"/>
    </location>
</feature>
<keyword evidence="3 7" id="KW-0812">Transmembrane</keyword>
<evidence type="ECO:0000256" key="4">
    <source>
        <dbReference type="ARBA" id="ARBA00022989"/>
    </source>
</evidence>
<gene>
    <name evidence="8" type="ORF">GCM10008919_08640</name>
</gene>
<evidence type="ECO:0000256" key="6">
    <source>
        <dbReference type="SAM" id="MobiDB-lite"/>
    </source>
</evidence>
<dbReference type="EMBL" id="BAAACR010000005">
    <property type="protein sequence ID" value="GAA0207676.1"/>
    <property type="molecule type" value="Genomic_DNA"/>
</dbReference>
<reference evidence="8 9" key="1">
    <citation type="journal article" date="2019" name="Int. J. Syst. Evol. Microbiol.">
        <title>The Global Catalogue of Microorganisms (GCM) 10K type strain sequencing project: providing services to taxonomists for standard genome sequencing and annotation.</title>
        <authorList>
            <consortium name="The Broad Institute Genomics Platform"/>
            <consortium name="The Broad Institute Genome Sequencing Center for Infectious Disease"/>
            <person name="Wu L."/>
            <person name="Ma J."/>
        </authorList>
    </citation>
    <scope>NUCLEOTIDE SEQUENCE [LARGE SCALE GENOMIC DNA]</scope>
    <source>
        <strain evidence="8 9">JCM 8542</strain>
    </source>
</reference>
<dbReference type="Proteomes" id="UP001500399">
    <property type="component" value="Unassembled WGS sequence"/>
</dbReference>
<name>A0ABN0SZS8_9FIRM</name>
<proteinExistence type="inferred from homology"/>
<comment type="caution">
    <text evidence="8">The sequence shown here is derived from an EMBL/GenBank/DDBJ whole genome shotgun (WGS) entry which is preliminary data.</text>
</comment>
<dbReference type="CDD" id="cd16429">
    <property type="entry name" value="VirB10"/>
    <property type="match status" value="1"/>
</dbReference>
<keyword evidence="5 7" id="KW-0472">Membrane</keyword>